<keyword evidence="10" id="KW-1185">Reference proteome</keyword>
<protein>
    <submittedName>
        <fullName evidence="9">Retrovirus-related Pol polyprotein from transposon opus</fullName>
    </submittedName>
</protein>
<evidence type="ECO:0000256" key="7">
    <source>
        <dbReference type="ARBA" id="ARBA00022918"/>
    </source>
</evidence>
<keyword evidence="3" id="KW-0548">Nucleotidyltransferase</keyword>
<sequence length="213" mass="24228">MDLLSKYNSVFAQDITDLGVCDLIQHEIHLQDQVPTRQKPYRVPYHLKPEMKRQINILLEAGIIQQSTSPFAAPVLLVKKSDGSYRLVADLRKLNAKTIPDNFPLPNLNEMIDNLAGAKFFSTLDLTSGFHQMVMHPDHTKYTAIATEFGLYEYKRLPFGLKNASASFQRLMNFVLAGLNEFQISCYIDDLVIASTDLLSCHFQVLFKINLFT</sequence>
<evidence type="ECO:0000256" key="1">
    <source>
        <dbReference type="ARBA" id="ARBA00022670"/>
    </source>
</evidence>
<dbReference type="PANTHER" id="PTHR24559">
    <property type="entry name" value="TRANSPOSON TY3-I GAG-POL POLYPROTEIN"/>
    <property type="match status" value="1"/>
</dbReference>
<dbReference type="Gene3D" id="3.30.70.270">
    <property type="match status" value="1"/>
</dbReference>
<dbReference type="Gene3D" id="3.10.10.10">
    <property type="entry name" value="HIV Type 1 Reverse Transcriptase, subunit A, domain 1"/>
    <property type="match status" value="1"/>
</dbReference>
<dbReference type="AlphaFoldDB" id="A0A4Y2E016"/>
<dbReference type="PROSITE" id="PS50878">
    <property type="entry name" value="RT_POL"/>
    <property type="match status" value="1"/>
</dbReference>
<dbReference type="GO" id="GO:0006508">
    <property type="term" value="P:proteolysis"/>
    <property type="evidence" value="ECO:0007669"/>
    <property type="project" value="UniProtKB-KW"/>
</dbReference>
<keyword evidence="2" id="KW-0808">Transferase</keyword>
<dbReference type="SUPFAM" id="SSF56672">
    <property type="entry name" value="DNA/RNA polymerases"/>
    <property type="match status" value="1"/>
</dbReference>
<dbReference type="Proteomes" id="UP000499080">
    <property type="component" value="Unassembled WGS sequence"/>
</dbReference>
<evidence type="ECO:0000313" key="9">
    <source>
        <dbReference type="EMBL" id="GBM22460.1"/>
    </source>
</evidence>
<evidence type="ECO:0000256" key="5">
    <source>
        <dbReference type="ARBA" id="ARBA00022759"/>
    </source>
</evidence>
<proteinExistence type="predicted"/>
<evidence type="ECO:0000313" key="10">
    <source>
        <dbReference type="Proteomes" id="UP000499080"/>
    </source>
</evidence>
<dbReference type="PANTHER" id="PTHR24559:SF435">
    <property type="entry name" value="RIBONUCLEASE H"/>
    <property type="match status" value="1"/>
</dbReference>
<evidence type="ECO:0000256" key="2">
    <source>
        <dbReference type="ARBA" id="ARBA00022679"/>
    </source>
</evidence>
<dbReference type="InterPro" id="IPR043502">
    <property type="entry name" value="DNA/RNA_pol_sf"/>
</dbReference>
<dbReference type="InterPro" id="IPR043128">
    <property type="entry name" value="Rev_trsase/Diguanyl_cyclase"/>
</dbReference>
<evidence type="ECO:0000256" key="4">
    <source>
        <dbReference type="ARBA" id="ARBA00022722"/>
    </source>
</evidence>
<dbReference type="GO" id="GO:0004519">
    <property type="term" value="F:endonuclease activity"/>
    <property type="evidence" value="ECO:0007669"/>
    <property type="project" value="UniProtKB-KW"/>
</dbReference>
<evidence type="ECO:0000256" key="6">
    <source>
        <dbReference type="ARBA" id="ARBA00022801"/>
    </source>
</evidence>
<gene>
    <name evidence="9" type="primary">pol_2172</name>
    <name evidence="9" type="ORF">AVEN_141535_1</name>
</gene>
<keyword evidence="6" id="KW-0378">Hydrolase</keyword>
<keyword evidence="1" id="KW-0645">Protease</keyword>
<dbReference type="OrthoDB" id="10069439at2759"/>
<keyword evidence="5" id="KW-0255">Endonuclease</keyword>
<name>A0A4Y2E016_ARAVE</name>
<organism evidence="9 10">
    <name type="scientific">Araneus ventricosus</name>
    <name type="common">Orbweaver spider</name>
    <name type="synonym">Epeira ventricosa</name>
    <dbReference type="NCBI Taxonomy" id="182803"/>
    <lineage>
        <taxon>Eukaryota</taxon>
        <taxon>Metazoa</taxon>
        <taxon>Ecdysozoa</taxon>
        <taxon>Arthropoda</taxon>
        <taxon>Chelicerata</taxon>
        <taxon>Arachnida</taxon>
        <taxon>Araneae</taxon>
        <taxon>Araneomorphae</taxon>
        <taxon>Entelegynae</taxon>
        <taxon>Araneoidea</taxon>
        <taxon>Araneidae</taxon>
        <taxon>Araneus</taxon>
    </lineage>
</organism>
<dbReference type="EMBL" id="BGPR01244837">
    <property type="protein sequence ID" value="GBM22460.1"/>
    <property type="molecule type" value="Genomic_DNA"/>
</dbReference>
<dbReference type="GO" id="GO:0008233">
    <property type="term" value="F:peptidase activity"/>
    <property type="evidence" value="ECO:0007669"/>
    <property type="project" value="UniProtKB-KW"/>
</dbReference>
<dbReference type="CDD" id="cd01647">
    <property type="entry name" value="RT_LTR"/>
    <property type="match status" value="1"/>
</dbReference>
<evidence type="ECO:0000259" key="8">
    <source>
        <dbReference type="PROSITE" id="PS50878"/>
    </source>
</evidence>
<accession>A0A4Y2E016</accession>
<feature type="domain" description="Reverse transcriptase" evidence="8">
    <location>
        <begin position="59"/>
        <end position="213"/>
    </location>
</feature>
<dbReference type="GO" id="GO:0003964">
    <property type="term" value="F:RNA-directed DNA polymerase activity"/>
    <property type="evidence" value="ECO:0007669"/>
    <property type="project" value="UniProtKB-KW"/>
</dbReference>
<dbReference type="Pfam" id="PF00078">
    <property type="entry name" value="RVT_1"/>
    <property type="match status" value="1"/>
</dbReference>
<dbReference type="InterPro" id="IPR053134">
    <property type="entry name" value="RNA-dir_DNA_polymerase"/>
</dbReference>
<keyword evidence="7" id="KW-0695">RNA-directed DNA polymerase</keyword>
<dbReference type="InterPro" id="IPR000477">
    <property type="entry name" value="RT_dom"/>
</dbReference>
<dbReference type="FunFam" id="3.10.10.10:FF:000007">
    <property type="entry name" value="Retrovirus-related Pol polyprotein from transposon 17.6-like Protein"/>
    <property type="match status" value="1"/>
</dbReference>
<evidence type="ECO:0000256" key="3">
    <source>
        <dbReference type="ARBA" id="ARBA00022695"/>
    </source>
</evidence>
<comment type="caution">
    <text evidence="9">The sequence shown here is derived from an EMBL/GenBank/DDBJ whole genome shotgun (WGS) entry which is preliminary data.</text>
</comment>
<keyword evidence="4" id="KW-0540">Nuclease</keyword>
<reference evidence="9 10" key="1">
    <citation type="journal article" date="2019" name="Sci. Rep.">
        <title>Orb-weaving spider Araneus ventricosus genome elucidates the spidroin gene catalogue.</title>
        <authorList>
            <person name="Kono N."/>
            <person name="Nakamura H."/>
            <person name="Ohtoshi R."/>
            <person name="Moran D.A.P."/>
            <person name="Shinohara A."/>
            <person name="Yoshida Y."/>
            <person name="Fujiwara M."/>
            <person name="Mori M."/>
            <person name="Tomita M."/>
            <person name="Arakawa K."/>
        </authorList>
    </citation>
    <scope>NUCLEOTIDE SEQUENCE [LARGE SCALE GENOMIC DNA]</scope>
</reference>